<evidence type="ECO:0000256" key="1">
    <source>
        <dbReference type="ARBA" id="ARBA00002397"/>
    </source>
</evidence>
<proteinExistence type="inferred from homology"/>
<dbReference type="Gene3D" id="1.20.58.300">
    <property type="entry name" value="FlgN-like"/>
    <property type="match status" value="1"/>
</dbReference>
<reference evidence="5 6" key="1">
    <citation type="submission" date="2018-12" db="EMBL/GenBank/DDBJ databases">
        <title>Dyella dinghuensis sp. nov. DHOA06 and Dyella choica sp. nov. 4M-K27, isolated from forest soil.</title>
        <authorList>
            <person name="Qiu L.-H."/>
            <person name="Gao Z.-H."/>
        </authorList>
    </citation>
    <scope>NUCLEOTIDE SEQUENCE [LARGE SCALE GENOMIC DNA]</scope>
    <source>
        <strain evidence="5 6">DHOA06</strain>
    </source>
</reference>
<feature type="coiled-coil region" evidence="4">
    <location>
        <begin position="17"/>
        <end position="44"/>
    </location>
</feature>
<evidence type="ECO:0000313" key="5">
    <source>
        <dbReference type="EMBL" id="RUL63007.1"/>
    </source>
</evidence>
<protein>
    <submittedName>
        <fullName evidence="5">Flagellar protein FlgN</fullName>
    </submittedName>
</protein>
<organism evidence="5 6">
    <name type="scientific">Dyella dinghuensis</name>
    <dbReference type="NCBI Taxonomy" id="1920169"/>
    <lineage>
        <taxon>Bacteria</taxon>
        <taxon>Pseudomonadati</taxon>
        <taxon>Pseudomonadota</taxon>
        <taxon>Gammaproteobacteria</taxon>
        <taxon>Lysobacterales</taxon>
        <taxon>Rhodanobacteraceae</taxon>
        <taxon>Dyella</taxon>
    </lineage>
</organism>
<evidence type="ECO:0000313" key="6">
    <source>
        <dbReference type="Proteomes" id="UP000267077"/>
    </source>
</evidence>
<comment type="caution">
    <text evidence="5">The sequence shown here is derived from an EMBL/GenBank/DDBJ whole genome shotgun (WGS) entry which is preliminary data.</text>
</comment>
<keyword evidence="6" id="KW-1185">Reference proteome</keyword>
<keyword evidence="5" id="KW-0969">Cilium</keyword>
<comment type="similarity">
    <text evidence="2">Belongs to the FlgN family.</text>
</comment>
<dbReference type="EMBL" id="RYZR01000006">
    <property type="protein sequence ID" value="RUL63007.1"/>
    <property type="molecule type" value="Genomic_DNA"/>
</dbReference>
<dbReference type="SUPFAM" id="SSF140566">
    <property type="entry name" value="FlgN-like"/>
    <property type="match status" value="1"/>
</dbReference>
<keyword evidence="4" id="KW-0175">Coiled coil</keyword>
<dbReference type="AlphaFoldDB" id="A0A3S0PB52"/>
<evidence type="ECO:0000256" key="3">
    <source>
        <dbReference type="ARBA" id="ARBA00022795"/>
    </source>
</evidence>
<comment type="function">
    <text evidence="1">Required for the efficient initiation of filament assembly.</text>
</comment>
<keyword evidence="5" id="KW-0966">Cell projection</keyword>
<dbReference type="Proteomes" id="UP000267077">
    <property type="component" value="Unassembled WGS sequence"/>
</dbReference>
<gene>
    <name evidence="5" type="ORF">EKH79_11350</name>
</gene>
<name>A0A3S0PB52_9GAMM</name>
<evidence type="ECO:0000256" key="4">
    <source>
        <dbReference type="SAM" id="Coils"/>
    </source>
</evidence>
<dbReference type="Pfam" id="PF05130">
    <property type="entry name" value="FlgN"/>
    <property type="match status" value="1"/>
</dbReference>
<keyword evidence="3" id="KW-1005">Bacterial flagellum biogenesis</keyword>
<evidence type="ECO:0000256" key="2">
    <source>
        <dbReference type="ARBA" id="ARBA00007703"/>
    </source>
</evidence>
<accession>A0A3S0PB52</accession>
<dbReference type="InterPro" id="IPR036679">
    <property type="entry name" value="FlgN-like_sf"/>
</dbReference>
<dbReference type="InterPro" id="IPR007809">
    <property type="entry name" value="FlgN-like"/>
</dbReference>
<dbReference type="OrthoDB" id="5950635at2"/>
<dbReference type="RefSeq" id="WP_126673945.1">
    <property type="nucleotide sequence ID" value="NZ_RYZR01000006.1"/>
</dbReference>
<sequence length="148" mass="16205">MSPNLQAELGAALRTVLDEMSATATQLINVLDEEREALEAADAKALNRSGEAKQMLLRRLEQLDVERLHLSNTSTEAAQQTDSIWRDLLKSLAVCRDKNQRNGALVNQRLTQVRRALSVLTGSDSQVGTYGQNGAVRSAHRSVPLAQV</sequence>
<keyword evidence="5" id="KW-0282">Flagellum</keyword>
<dbReference type="GO" id="GO:0044780">
    <property type="term" value="P:bacterial-type flagellum assembly"/>
    <property type="evidence" value="ECO:0007669"/>
    <property type="project" value="InterPro"/>
</dbReference>